<gene>
    <name evidence="3" type="ORF">F4559_003480</name>
</gene>
<dbReference type="RefSeq" id="WP_312865698.1">
    <property type="nucleotide sequence ID" value="NZ_BAABAI010000005.1"/>
</dbReference>
<dbReference type="Pfam" id="PF04961">
    <property type="entry name" value="FTCD_C"/>
    <property type="match status" value="1"/>
</dbReference>
<dbReference type="InterPro" id="IPR007044">
    <property type="entry name" value="Cyclodeamin/CycHdrlase"/>
</dbReference>
<dbReference type="Proteomes" id="UP000542674">
    <property type="component" value="Unassembled WGS sequence"/>
</dbReference>
<dbReference type="AlphaFoldDB" id="A0A7W7WWH6"/>
<accession>A0A7W7WWH6</accession>
<keyword evidence="4" id="KW-1185">Reference proteome</keyword>
<evidence type="ECO:0000256" key="1">
    <source>
        <dbReference type="SAM" id="Phobius"/>
    </source>
</evidence>
<dbReference type="GO" id="GO:0003824">
    <property type="term" value="F:catalytic activity"/>
    <property type="evidence" value="ECO:0007669"/>
    <property type="project" value="InterPro"/>
</dbReference>
<dbReference type="EMBL" id="JACHJS010000001">
    <property type="protein sequence ID" value="MBB4966121.1"/>
    <property type="molecule type" value="Genomic_DNA"/>
</dbReference>
<dbReference type="InterPro" id="IPR036178">
    <property type="entry name" value="Formintransfe-cycloase-like_sf"/>
</dbReference>
<reference evidence="3 4" key="1">
    <citation type="submission" date="2020-08" db="EMBL/GenBank/DDBJ databases">
        <title>Sequencing the genomes of 1000 actinobacteria strains.</title>
        <authorList>
            <person name="Klenk H.-P."/>
        </authorList>
    </citation>
    <scope>NUCLEOTIDE SEQUENCE [LARGE SCALE GENOMIC DNA]</scope>
    <source>
        <strain evidence="3 4">DSM 45084</strain>
    </source>
</reference>
<keyword evidence="1" id="KW-1133">Transmembrane helix</keyword>
<comment type="caution">
    <text evidence="3">The sequence shown here is derived from an EMBL/GenBank/DDBJ whole genome shotgun (WGS) entry which is preliminary data.</text>
</comment>
<feature type="domain" description="Cyclodeaminase/cyclohydrolase" evidence="2">
    <location>
        <begin position="2"/>
        <end position="172"/>
    </location>
</feature>
<evidence type="ECO:0000313" key="4">
    <source>
        <dbReference type="Proteomes" id="UP000542674"/>
    </source>
</evidence>
<feature type="transmembrane region" description="Helical" evidence="1">
    <location>
        <begin position="20"/>
        <end position="40"/>
    </location>
</feature>
<organism evidence="3 4">
    <name type="scientific">Saccharothrix violaceirubra</name>
    <dbReference type="NCBI Taxonomy" id="413306"/>
    <lineage>
        <taxon>Bacteria</taxon>
        <taxon>Bacillati</taxon>
        <taxon>Actinomycetota</taxon>
        <taxon>Actinomycetes</taxon>
        <taxon>Pseudonocardiales</taxon>
        <taxon>Pseudonocardiaceae</taxon>
        <taxon>Saccharothrix</taxon>
    </lineage>
</organism>
<evidence type="ECO:0000313" key="3">
    <source>
        <dbReference type="EMBL" id="MBB4966121.1"/>
    </source>
</evidence>
<dbReference type="Gene3D" id="1.20.120.680">
    <property type="entry name" value="Formiminotetrahydrofolate cyclodeaminase monomer, up-and-down helical bundle"/>
    <property type="match status" value="1"/>
</dbReference>
<keyword evidence="1" id="KW-0472">Membrane</keyword>
<name>A0A7W7WWH6_9PSEU</name>
<evidence type="ECO:0000259" key="2">
    <source>
        <dbReference type="Pfam" id="PF04961"/>
    </source>
</evidence>
<proteinExistence type="predicted"/>
<sequence>MGEWLADLASGASTPGGGAAAALNAAVGAALVSMVCNLTIGRPKYAAHEETMTGALHEAERLRLTAVELADADAVAFDAVIAAYRLPKETRGTAVRDALAAAADVPLRTAALAASVVALAESVLAGANPNVLSDVAVAASSARAALESAAVNVEINLAGLGDDPRRSSLAAALDGHLPAIGRADAVVAAVRERVGR</sequence>
<keyword evidence="1" id="KW-0812">Transmembrane</keyword>
<protein>
    <submittedName>
        <fullName evidence="3">Formiminotetrahydrofolate cyclodeaminase</fullName>
    </submittedName>
</protein>
<dbReference type="SUPFAM" id="SSF101262">
    <property type="entry name" value="Methenyltetrahydrofolate cyclohydrolase-like"/>
    <property type="match status" value="1"/>
</dbReference>